<sequence length="533" mass="61078">MSKKINFYNENQVSDKSLDRQNEKKMKELLNQEFPLPDVIDRAKSAAFERIRAKSEPQSRRKKFHKKRMYKAVAGVAAAGAIFSTVCITNPAWAEDIPLIGSVFARIGASLGFAGDYEKYASNLEEQEENTETINQEKSKDKKDSVYSKTSNGVTITMNEVYCNDTAMNLAFTIESEELFPDTMINENNGIPLIYFDAGTEMPLSYNPDFKPNDPYLDGQMIDDHTYAGVLRIALEETKQSPGISEQCYEDQKKFLKEKGVDQDALTEREISFEEAAAILGIPEFTEEYLYEIGMPNPEDYEPIVEIPEEFTVGLKIKSIHGYRPADQNTTPEMPKELKKEFDQAMAERGLDINNYESFTEEEKEFVSQLDTEMHNKYIELYPEMAEMDNEHNTWTLEGNWEFSLPVKKNLEDTVTKEINLVDENGHGVVSVTKTPFEIQLNEVTGGDYICTVLDADGEPLSLGNQGGDSGIFAIKDRDVSQIYVYICDWTEYMDEIKGYYWSEDYEEKKKVKTYKEYLDERSILHTEVIFDQ</sequence>
<keyword evidence="2" id="KW-0472">Membrane</keyword>
<reference evidence="4" key="1">
    <citation type="submission" date="2019-11" db="EMBL/GenBank/DDBJ databases">
        <authorList>
            <person name="Feng L."/>
        </authorList>
    </citation>
    <scope>NUCLEOTIDE SEQUENCE</scope>
    <source>
        <strain evidence="4">BgluceraseaLFYP119</strain>
    </source>
</reference>
<proteinExistence type="predicted"/>
<evidence type="ECO:0000259" key="3">
    <source>
        <dbReference type="Pfam" id="PF13786"/>
    </source>
</evidence>
<feature type="transmembrane region" description="Helical" evidence="2">
    <location>
        <begin position="69"/>
        <end position="93"/>
    </location>
</feature>
<gene>
    <name evidence="4" type="ORF">BGLFYP119_01876</name>
</gene>
<protein>
    <recommendedName>
        <fullName evidence="3">DUF4179 domain-containing protein</fullName>
    </recommendedName>
</protein>
<dbReference type="InterPro" id="IPR025436">
    <property type="entry name" value="DUF4179"/>
</dbReference>
<dbReference type="Gene3D" id="2.60.40.1630">
    <property type="entry name" value="bacillus anthracis domain"/>
    <property type="match status" value="1"/>
</dbReference>
<dbReference type="RefSeq" id="WP_156354247.1">
    <property type="nucleotide sequence ID" value="NZ_CACRST010000017.1"/>
</dbReference>
<name>A0A6N2U2R1_9FIRM</name>
<dbReference type="Pfam" id="PF13786">
    <property type="entry name" value="DUF4179"/>
    <property type="match status" value="1"/>
</dbReference>
<keyword evidence="2" id="KW-1133">Transmembrane helix</keyword>
<feature type="region of interest" description="Disordered" evidence="1">
    <location>
        <begin position="128"/>
        <end position="149"/>
    </location>
</feature>
<keyword evidence="2" id="KW-0812">Transmembrane</keyword>
<feature type="compositionally biased region" description="Basic and acidic residues" evidence="1">
    <location>
        <begin position="135"/>
        <end position="146"/>
    </location>
</feature>
<feature type="domain" description="DUF4179" evidence="3">
    <location>
        <begin position="65"/>
        <end position="176"/>
    </location>
</feature>
<organism evidence="4">
    <name type="scientific">Blautia glucerasea</name>
    <dbReference type="NCBI Taxonomy" id="536633"/>
    <lineage>
        <taxon>Bacteria</taxon>
        <taxon>Bacillati</taxon>
        <taxon>Bacillota</taxon>
        <taxon>Clostridia</taxon>
        <taxon>Lachnospirales</taxon>
        <taxon>Lachnospiraceae</taxon>
        <taxon>Blautia</taxon>
    </lineage>
</organism>
<evidence type="ECO:0000313" key="4">
    <source>
        <dbReference type="EMBL" id="VYT11857.1"/>
    </source>
</evidence>
<evidence type="ECO:0000256" key="2">
    <source>
        <dbReference type="SAM" id="Phobius"/>
    </source>
</evidence>
<accession>A0A6N2U2R1</accession>
<evidence type="ECO:0000256" key="1">
    <source>
        <dbReference type="SAM" id="MobiDB-lite"/>
    </source>
</evidence>
<dbReference type="AlphaFoldDB" id="A0A6N2U2R1"/>
<dbReference type="EMBL" id="CACRST010000017">
    <property type="protein sequence ID" value="VYT11857.1"/>
    <property type="molecule type" value="Genomic_DNA"/>
</dbReference>